<dbReference type="NCBIfam" id="TIGR03362">
    <property type="entry name" value="VI_chp_7"/>
    <property type="match status" value="1"/>
</dbReference>
<sequence length="537" mass="61658">MLGQLISRFFNKQDAMQSIESRLNDNWSTWLLPISPEKPVGEDLTYHDNFQEIKEEVAKLSGIDYPLIINVSETIIKQSSKDIRVVTYYCLARLQTDGASGFADGLELLAGLLDKFGLALYPSRSNIRKNAIEWLASAKFTDALSKLLPISEENLTRIIAALNLIDECNKKLFNSEDPYQQSSIPDLDALIRFFANSVKQPQPTPQVAISQPTVSEQERTLVSTPKEDDITIRSQRDLLEQARRMAAYLREKPSGYLAAGRLLRALRWDTIDQLPPMDHRGKTRLPSPRAELRQNINRLIIQQQWDELFERVEAAFMEGANHFWFDLQRAAVLALQKKGDYFQRWSEIFLTDVGLFLERLPGIERLTFDNGIPFADDDTLHWIATQAKIHHLDEETSLVPIAVSGDNDWNEIEKQALELAQSDGLEKAFVWLQNLPMIRLPKQNFLLQYTQARIAEQSGKTDIAYKLLMGLDKKQRDLSLFEWEPTLIFDVKQHLIRLIKQKIPNKDSDRNQLLNEIERLQHDLVQLDPARSVTVIG</sequence>
<dbReference type="InterPro" id="IPR017739">
    <property type="entry name" value="T6SS-assoc_VCA0119"/>
</dbReference>
<dbReference type="Proteomes" id="UP000030901">
    <property type="component" value="Chromosome"/>
</dbReference>
<proteinExistence type="predicted"/>
<organism evidence="3 4">
    <name type="scientific">Frischella perrara</name>
    <dbReference type="NCBI Taxonomy" id="1267021"/>
    <lineage>
        <taxon>Bacteria</taxon>
        <taxon>Pseudomonadati</taxon>
        <taxon>Pseudomonadota</taxon>
        <taxon>Gammaproteobacteria</taxon>
        <taxon>Orbales</taxon>
        <taxon>Orbaceae</taxon>
        <taxon>Frischella</taxon>
    </lineage>
</organism>
<evidence type="ECO:0000259" key="2">
    <source>
        <dbReference type="Pfam" id="PF06812"/>
    </source>
</evidence>
<feature type="domain" description="ImpA N-terminal" evidence="2">
    <location>
        <begin position="32"/>
        <end position="136"/>
    </location>
</feature>
<dbReference type="RefSeq" id="WP_039105660.1">
    <property type="nucleotide sequence ID" value="NZ_CP009056.1"/>
</dbReference>
<dbReference type="HOGENOM" id="CLU_026423_0_0_6"/>
<dbReference type="AlphaFoldDB" id="A0A0A7S2S9"/>
<protein>
    <submittedName>
        <fullName evidence="3">Type VI secretion-associated protein</fullName>
    </submittedName>
</protein>
<reference evidence="3 4" key="1">
    <citation type="journal article" date="2014" name="Appl. Environ. Microbiol.">
        <title>Gut symbionts from distinct hosts exhibit genotoxic activity via divergent colibactin biosynthetic pathways.</title>
        <authorList>
            <person name="Engel P."/>
            <person name="Vizcaino M.I."/>
            <person name="Crawford J.M."/>
        </authorList>
    </citation>
    <scope>NUCLEOTIDE SEQUENCE [LARGE SCALE GENOMIC DNA]</scope>
    <source>
        <strain evidence="3 4">PEB0191</strain>
    </source>
</reference>
<keyword evidence="4" id="KW-1185">Reference proteome</keyword>
<name>A0A0A7S2S9_FRIPE</name>
<dbReference type="PANTHER" id="PTHR37024">
    <property type="entry name" value="TYPE VI SECRETION SYSTEM DUF2094 AND IMPA-RELATED DOMAIN PROTEIN"/>
    <property type="match status" value="1"/>
</dbReference>
<dbReference type="Pfam" id="PF06812">
    <property type="entry name" value="ImpA_N"/>
    <property type="match status" value="1"/>
</dbReference>
<accession>A0A0A7S2S9</accession>
<dbReference type="OrthoDB" id="1522895at2"/>
<dbReference type="InterPro" id="IPR010657">
    <property type="entry name" value="ImpA_N"/>
</dbReference>
<evidence type="ECO:0000313" key="3">
    <source>
        <dbReference type="EMBL" id="AJA45748.1"/>
    </source>
</evidence>
<dbReference type="Pfam" id="PF16989">
    <property type="entry name" value="T6SS_VasJ"/>
    <property type="match status" value="1"/>
</dbReference>
<gene>
    <name evidence="3" type="ORF">FPB0191_01937</name>
</gene>
<evidence type="ECO:0000256" key="1">
    <source>
        <dbReference type="SAM" id="MobiDB-lite"/>
    </source>
</evidence>
<feature type="region of interest" description="Disordered" evidence="1">
    <location>
        <begin position="202"/>
        <end position="224"/>
    </location>
</feature>
<dbReference type="PANTHER" id="PTHR37024:SF5">
    <property type="entry name" value="IMPA N-TERMINAL DOMAIN-CONTAINING PROTEIN"/>
    <property type="match status" value="1"/>
</dbReference>
<dbReference type="EMBL" id="CP009056">
    <property type="protein sequence ID" value="AJA45748.1"/>
    <property type="molecule type" value="Genomic_DNA"/>
</dbReference>
<evidence type="ECO:0000313" key="4">
    <source>
        <dbReference type="Proteomes" id="UP000030901"/>
    </source>
</evidence>
<feature type="compositionally biased region" description="Polar residues" evidence="1">
    <location>
        <begin position="202"/>
        <end position="223"/>
    </location>
</feature>
<dbReference type="KEGG" id="fpp:FPB0191_01937"/>
<dbReference type="STRING" id="1267021.FPB0191_01937"/>